<comment type="caution">
    <text evidence="2">The sequence shown here is derived from an EMBL/GenBank/DDBJ whole genome shotgun (WGS) entry which is preliminary data.</text>
</comment>
<dbReference type="VEuPathDB" id="TriTrypDB:Lsey_0143_0090"/>
<evidence type="ECO:0000313" key="2">
    <source>
        <dbReference type="EMBL" id="KPI86191.1"/>
    </source>
</evidence>
<organism evidence="2 3">
    <name type="scientific">Leptomonas seymouri</name>
    <dbReference type="NCBI Taxonomy" id="5684"/>
    <lineage>
        <taxon>Eukaryota</taxon>
        <taxon>Discoba</taxon>
        <taxon>Euglenozoa</taxon>
        <taxon>Kinetoplastea</taxon>
        <taxon>Metakinetoplastina</taxon>
        <taxon>Trypanosomatida</taxon>
        <taxon>Trypanosomatidae</taxon>
        <taxon>Leishmaniinae</taxon>
        <taxon>Leptomonas</taxon>
    </lineage>
</organism>
<name>A0A0N1PCV0_LEPSE</name>
<gene>
    <name evidence="2" type="ORF">ABL78_4744</name>
</gene>
<dbReference type="OMA" id="VYIMAQQ"/>
<dbReference type="OrthoDB" id="265671at2759"/>
<evidence type="ECO:0000256" key="1">
    <source>
        <dbReference type="SAM" id="MobiDB-lite"/>
    </source>
</evidence>
<evidence type="ECO:0000313" key="3">
    <source>
        <dbReference type="Proteomes" id="UP000038009"/>
    </source>
</evidence>
<protein>
    <submittedName>
        <fullName evidence="2">Uncharacterized protein</fullName>
    </submittedName>
</protein>
<feature type="region of interest" description="Disordered" evidence="1">
    <location>
        <begin position="1806"/>
        <end position="1831"/>
    </location>
</feature>
<accession>A0A0N1PCV0</accession>
<proteinExistence type="predicted"/>
<feature type="compositionally biased region" description="Low complexity" evidence="1">
    <location>
        <begin position="1806"/>
        <end position="1821"/>
    </location>
</feature>
<sequence length="1918" mass="206930">MQSEPCPEMHLAIPIVLPSSTSAYAFAHGVEEPTRFCLTCFLASLQPDASSPPLSLVDAQQSTVAIMTGLTQQCPPCTYHNRRRSSTTLRWWLLSTLDPSIKAPAELSEIDRIPYSRNIGWVLADILVSLYRYLVHHCPDSVAHHSSGAAMADGGNGCGAAFVELVVFTFAGWELLLYPGGVHQPSRQHLQQSTPSLPEQQYSPMLLGERSVSSLSIDLDENDDAPQHALRTVSPVERKKQGYTAIPPIRRAAILQAVNETVRRFVNVMTDLIAGTDADYGSPDRDRQEQQKQQSYYTAASLLGMVVYQSPLFSSTLLTSGHVCTLARQVLPAFIEMFARRLPPHSRKRGRRGNRGVGHDKSEGECEPSDGLHLLLLLISSVLFQGRGDPTALHSIATRLNASASSWEVPVPPDGTSFLLSLIHLLRMPLLPSPQVPLVLALLREVLSWPTTRAGLLQLCSSGVSTAASSAPQQRKLEDDLLLGDGTEASTAYYAGSFSLPLSADLAATLGPLLLHHSGEVVGLACDVLRGLLDSPIIEDRGAAAACRAASVAAAQHVESYVLHAVEASASGKRALCAALVSLLEQVSAMLEEEETEETEEEALYGAFSSPTWRRVSGKTSAMNAGAMQGGLTEHWRVAFHVAQVDMKLFEQLIGGAFFRRAIRPRPSQRLDGSQEMANDDLYSGANWNSIVTYSISSLLGEGLGEGAAAPTATATAPTLTLFAYLSFLNTLAMGMGTAVKTIWPSNLTRLMSELAELVERECGEAAAVGSADVLVPLSRLLEPRTHLLLIRVTAAYLPYTAASLHHVALLLLNDLVHSRGLVSARCSELMVHNTFHRAPTMVEEEEEGCRCLLLIAAGLFESHSRCVGACRRVGAGVHGDSEACPCHSTHSGYEREAARVFASLHKLCAPPPSAKACSLLDVLLSLHSESTRLIDARVGFIQAIMGHASQPLVSLSGTEAEATDKAPDDDPLAFVWAATVKQVIEGSHPSVQAARLLGLSDWIRVPCVAESTVERIWKDAMQDLSDQMRDAVQRMSGTSTCGIAESDDTLLSFQFPHKYCNAEDGGAAPSLHARRKHENVCGVLQRLLSVVALCLRWYGSPKAGPDDEGAPLNTHSNGEGISAVDGGEAALLQALMLFVEESFTLRQGLCHFLFRLAYRHGVNARQFLFSLNRRCSCPCSQTTYSQQQLLPGLGAVLMLSVLLHLPEVDAGNVEEKSELEDSFICFVEDIASSHWLTDAFTVWHQEETAASERIASSVCGDGPQADCANGRTDSSAFAASSGQLLLTSLFRCAGVAAAADACLATPNSRGDTDIGTPQPRENAFLPDEANEGGARTALVGLRYAFAEAQYQMLLHRQHNQQKEERAGPALTNVKSVSSTTSSRHFFFKCLLSLHLAPFISATSCAPATPSVHVSVTDARTALVLRLACVSLWFLNSTDASECDVVLTQYALRHMRACLCLTNAEVKDNFVSGSHAEEGKDADGEGDGAGGEASVRSLPRLSLLVLQLLYLLLMRSNRSAVAAADREAIITFVSAVKHVAASRDAYAKEGSVDVHVMAVIVELYVRRILRVRVSLGEERALRDDGELPWYACIDLVAFQEQPSNFISRVAYRRRVWVLLAGVESVLRLHPCNWPPISLQNSSSVLGACGGVRRPRGGLGDTEWKIVSLLIDWCYGVLIPHTTTTIFTLQHGNEPTASEEAPEVMVVAARILYLVLHRCPSLITSTSGLDAFLISYCSGVAAVSDYPASSSQHFLIAEGWVLAALLDVLFSLPHWFMHACSIEAQVVRFLQRREVCKLLKRSQTMPGDASVAVSSPGVAGDSAGSGGAGSVEPPNRELQLLVFTLVNVIRTYERNVARRGPLSPTSGGPLLPLGCCVAPAPGIDDVSGTRWWTPYAIPTTELSSTESIPLLFIFNPLLD</sequence>
<dbReference type="Proteomes" id="UP000038009">
    <property type="component" value="Unassembled WGS sequence"/>
</dbReference>
<reference evidence="2 3" key="1">
    <citation type="journal article" date="2015" name="PLoS Pathog.">
        <title>Leptomonas seymouri: Adaptations to the Dixenous Life Cycle Analyzed by Genome Sequencing, Transcriptome Profiling and Co-infection with Leishmania donovani.</title>
        <authorList>
            <person name="Kraeva N."/>
            <person name="Butenko A."/>
            <person name="Hlavacova J."/>
            <person name="Kostygov A."/>
            <person name="Myskova J."/>
            <person name="Grybchuk D."/>
            <person name="Lestinova T."/>
            <person name="Votypka J."/>
            <person name="Volf P."/>
            <person name="Opperdoes F."/>
            <person name="Flegontov P."/>
            <person name="Lukes J."/>
            <person name="Yurchenko V."/>
        </authorList>
    </citation>
    <scope>NUCLEOTIDE SEQUENCE [LARGE SCALE GENOMIC DNA]</scope>
    <source>
        <strain evidence="2 3">ATCC 30220</strain>
    </source>
</reference>
<feature type="region of interest" description="Disordered" evidence="1">
    <location>
        <begin position="345"/>
        <end position="365"/>
    </location>
</feature>
<feature type="compositionally biased region" description="Basic residues" evidence="1">
    <location>
        <begin position="345"/>
        <end position="354"/>
    </location>
</feature>
<dbReference type="EMBL" id="LJSK01000143">
    <property type="protein sequence ID" value="KPI86191.1"/>
    <property type="molecule type" value="Genomic_DNA"/>
</dbReference>
<keyword evidence="3" id="KW-1185">Reference proteome</keyword>